<name>A0A410WRE6_9BACL</name>
<dbReference type="SUPFAM" id="SSF48613">
    <property type="entry name" value="Heme oxygenase-like"/>
    <property type="match status" value="1"/>
</dbReference>
<dbReference type="Proteomes" id="UP001527202">
    <property type="component" value="Unassembled WGS sequence"/>
</dbReference>
<dbReference type="Gene3D" id="1.20.910.10">
    <property type="entry name" value="Heme oxygenase-like"/>
    <property type="match status" value="1"/>
</dbReference>
<proteinExistence type="predicted"/>
<dbReference type="KEGG" id="pchi:PC41400_03995"/>
<evidence type="ECO:0000313" key="4">
    <source>
        <dbReference type="Proteomes" id="UP001527202"/>
    </source>
</evidence>
<reference evidence="1 4" key="2">
    <citation type="submission" date="2022-05" db="EMBL/GenBank/DDBJ databases">
        <title>Genome Sequencing of Bee-Associated Microbes.</title>
        <authorList>
            <person name="Dunlap C."/>
        </authorList>
    </citation>
    <scope>NUCLEOTIDE SEQUENCE [LARGE SCALE GENOMIC DNA]</scope>
    <source>
        <strain evidence="1 4">NRRL B-23120</strain>
    </source>
</reference>
<sequence length="213" mass="25127">MTSVTTTKEEVIERISGIISSELERVKTENPFFLNFPAEKNPQYFVWCNNLYHLSKHFGELLKLRWERFPDVDHDVFSTHYDEEKDHAEMLRKWMIGIGLDDPENHTANYETEHFISLQYRAVAAMDENMSLLIINSTSEGFAHAVYLHAYKILQETGFTDLEYWAIHCEADEEHSQVYHLIQNMTEKQLQEAEHLVKYTCNTLDVMLASWFK</sequence>
<dbReference type="OrthoDB" id="6192741at2"/>
<reference evidence="2 3" key="1">
    <citation type="submission" date="2018-01" db="EMBL/GenBank/DDBJ databases">
        <title>The whole genome sequencing and assembly of Paenibacillus chitinolyticus KCCM 41400 strain.</title>
        <authorList>
            <person name="Kim J.-Y."/>
            <person name="Park M.-K."/>
            <person name="Lee Y.-J."/>
            <person name="Yi H."/>
            <person name="Bahn Y.-S."/>
            <person name="Kim J.F."/>
            <person name="Lee D.-W."/>
        </authorList>
    </citation>
    <scope>NUCLEOTIDE SEQUENCE [LARGE SCALE GENOMIC DNA]</scope>
    <source>
        <strain evidence="2 3">KCCM 41400</strain>
    </source>
</reference>
<accession>A0A410WRE6</accession>
<organism evidence="2 3">
    <name type="scientific">Paenibacillus chitinolyticus</name>
    <dbReference type="NCBI Taxonomy" id="79263"/>
    <lineage>
        <taxon>Bacteria</taxon>
        <taxon>Bacillati</taxon>
        <taxon>Bacillota</taxon>
        <taxon>Bacilli</taxon>
        <taxon>Bacillales</taxon>
        <taxon>Paenibacillaceae</taxon>
        <taxon>Paenibacillus</taxon>
    </lineage>
</organism>
<evidence type="ECO:0000313" key="3">
    <source>
        <dbReference type="Proteomes" id="UP000288943"/>
    </source>
</evidence>
<evidence type="ECO:0000313" key="1">
    <source>
        <dbReference type="EMBL" id="MCY9594653.1"/>
    </source>
</evidence>
<evidence type="ECO:0000313" key="2">
    <source>
        <dbReference type="EMBL" id="QAV16890.1"/>
    </source>
</evidence>
<gene>
    <name evidence="1" type="ORF">M5X16_02565</name>
    <name evidence="2" type="ORF">PC41400_03995</name>
</gene>
<dbReference type="EMBL" id="JAMDMJ010000002">
    <property type="protein sequence ID" value="MCY9594653.1"/>
    <property type="molecule type" value="Genomic_DNA"/>
</dbReference>
<protein>
    <submittedName>
        <fullName evidence="1">Iron-containing redox enzyme family protein</fullName>
    </submittedName>
</protein>
<dbReference type="RefSeq" id="WP_042232135.1">
    <property type="nucleotide sequence ID" value="NZ_BQWH01000009.1"/>
</dbReference>
<dbReference type="Pfam" id="PF14518">
    <property type="entry name" value="Haem_oxygenas_2"/>
    <property type="match status" value="1"/>
</dbReference>
<dbReference type="AlphaFoldDB" id="A0A410WRE6"/>
<dbReference type="GeneID" id="95373980"/>
<dbReference type="EMBL" id="CP026520">
    <property type="protein sequence ID" value="QAV16890.1"/>
    <property type="molecule type" value="Genomic_DNA"/>
</dbReference>
<keyword evidence="4" id="KW-1185">Reference proteome</keyword>
<dbReference type="Proteomes" id="UP000288943">
    <property type="component" value="Chromosome"/>
</dbReference>
<dbReference type="InterPro" id="IPR016084">
    <property type="entry name" value="Haem_Oase-like_multi-hlx"/>
</dbReference>